<organism evidence="3 4">
    <name type="scientific">Mycobacterium innocens</name>
    <dbReference type="NCBI Taxonomy" id="2341083"/>
    <lineage>
        <taxon>Bacteria</taxon>
        <taxon>Bacillati</taxon>
        <taxon>Actinomycetota</taxon>
        <taxon>Actinomycetes</taxon>
        <taxon>Mycobacteriales</taxon>
        <taxon>Mycobacteriaceae</taxon>
        <taxon>Mycobacterium</taxon>
    </lineage>
</organism>
<gene>
    <name evidence="3" type="ORF">LAUMK13_05527</name>
</gene>
<evidence type="ECO:0000313" key="4">
    <source>
        <dbReference type="Proteomes" id="UP000267289"/>
    </source>
</evidence>
<feature type="transmembrane region" description="Helical" evidence="2">
    <location>
        <begin position="53"/>
        <end position="73"/>
    </location>
</feature>
<sequence length="180" mass="18154">MPAVPAASPESPTTVYWGSYLFVGVAAVLAATAIAALIGLADFRSRHSASGPVLVAVAVAAVVVAAIVVGLGVLDERGHRWARTMTWLVCGLAACAAVAVLIVEPGSSVTWFAQLARLGAAATVVVAVASAVLLALPASNAYFTRPATPQPAWTPSPPLAGTHPPSAGMPAEEPDHDPFS</sequence>
<dbReference type="EMBL" id="UPHQ01000306">
    <property type="protein sequence ID" value="VBA45783.1"/>
    <property type="molecule type" value="Genomic_DNA"/>
</dbReference>
<feature type="region of interest" description="Disordered" evidence="1">
    <location>
        <begin position="152"/>
        <end position="180"/>
    </location>
</feature>
<keyword evidence="4" id="KW-1185">Reference proteome</keyword>
<feature type="transmembrane region" description="Helical" evidence="2">
    <location>
        <begin position="20"/>
        <end position="41"/>
    </location>
</feature>
<proteinExistence type="predicted"/>
<name>A0A498QKV0_9MYCO</name>
<reference evidence="3 4" key="1">
    <citation type="submission" date="2018-09" db="EMBL/GenBank/DDBJ databases">
        <authorList>
            <person name="Tagini F."/>
        </authorList>
    </citation>
    <scope>NUCLEOTIDE SEQUENCE [LARGE SCALE GENOMIC DNA]</scope>
    <source>
        <strain evidence="3 4">MK13</strain>
    </source>
</reference>
<evidence type="ECO:0000256" key="2">
    <source>
        <dbReference type="SAM" id="Phobius"/>
    </source>
</evidence>
<dbReference type="AlphaFoldDB" id="A0A498QKV0"/>
<keyword evidence="2" id="KW-0472">Membrane</keyword>
<feature type="transmembrane region" description="Helical" evidence="2">
    <location>
        <begin position="115"/>
        <end position="136"/>
    </location>
</feature>
<keyword evidence="2" id="KW-1133">Transmembrane helix</keyword>
<keyword evidence="2" id="KW-0812">Transmembrane</keyword>
<evidence type="ECO:0000313" key="3">
    <source>
        <dbReference type="EMBL" id="VBA45783.1"/>
    </source>
</evidence>
<dbReference type="Proteomes" id="UP000267289">
    <property type="component" value="Unassembled WGS sequence"/>
</dbReference>
<accession>A0A498QKV0</accession>
<feature type="transmembrane region" description="Helical" evidence="2">
    <location>
        <begin position="85"/>
        <end position="103"/>
    </location>
</feature>
<evidence type="ECO:0000256" key="1">
    <source>
        <dbReference type="SAM" id="MobiDB-lite"/>
    </source>
</evidence>
<protein>
    <submittedName>
        <fullName evidence="3">Uncharacterized protein</fullName>
    </submittedName>
</protein>